<organism evidence="2 3">
    <name type="scientific">Adineta steineri</name>
    <dbReference type="NCBI Taxonomy" id="433720"/>
    <lineage>
        <taxon>Eukaryota</taxon>
        <taxon>Metazoa</taxon>
        <taxon>Spiralia</taxon>
        <taxon>Gnathifera</taxon>
        <taxon>Rotifera</taxon>
        <taxon>Eurotatoria</taxon>
        <taxon>Bdelloidea</taxon>
        <taxon>Adinetida</taxon>
        <taxon>Adinetidae</taxon>
        <taxon>Adineta</taxon>
    </lineage>
</organism>
<comment type="caution">
    <text evidence="2">The sequence shown here is derived from an EMBL/GenBank/DDBJ whole genome shotgun (WGS) entry which is preliminary data.</text>
</comment>
<reference evidence="2" key="1">
    <citation type="submission" date="2021-02" db="EMBL/GenBank/DDBJ databases">
        <authorList>
            <person name="Nowell W R."/>
        </authorList>
    </citation>
    <scope>NUCLEOTIDE SEQUENCE</scope>
</reference>
<feature type="coiled-coil region" evidence="1">
    <location>
        <begin position="93"/>
        <end position="120"/>
    </location>
</feature>
<sequence length="121" mass="14257">MTATPCPAGNPPMARRNLYLRLQCSPEPKGLAKSLLQLTRDRRHEFEDLARSHTIVAVTLNDTDRISFDEKYTILKDKYNRLLENLTPRVFLLDEASHERNEFDQQNEHVQELYQQLQNEF</sequence>
<dbReference type="EMBL" id="CAJOAY010026197">
    <property type="protein sequence ID" value="CAF4388990.1"/>
    <property type="molecule type" value="Genomic_DNA"/>
</dbReference>
<evidence type="ECO:0000313" key="3">
    <source>
        <dbReference type="Proteomes" id="UP000663881"/>
    </source>
</evidence>
<evidence type="ECO:0000256" key="1">
    <source>
        <dbReference type="SAM" id="Coils"/>
    </source>
</evidence>
<dbReference type="Proteomes" id="UP000663881">
    <property type="component" value="Unassembled WGS sequence"/>
</dbReference>
<dbReference type="AlphaFoldDB" id="A0A820NIS6"/>
<feature type="non-terminal residue" evidence="2">
    <location>
        <position position="1"/>
    </location>
</feature>
<name>A0A820NIS6_9BILA</name>
<accession>A0A820NIS6</accession>
<proteinExistence type="predicted"/>
<gene>
    <name evidence="2" type="ORF">OKA104_LOCUS50769</name>
</gene>
<evidence type="ECO:0000313" key="2">
    <source>
        <dbReference type="EMBL" id="CAF4388990.1"/>
    </source>
</evidence>
<protein>
    <submittedName>
        <fullName evidence="2">Uncharacterized protein</fullName>
    </submittedName>
</protein>
<keyword evidence="1" id="KW-0175">Coiled coil</keyword>